<proteinExistence type="predicted"/>
<dbReference type="Proteomes" id="UP000075883">
    <property type="component" value="Unassembled WGS sequence"/>
</dbReference>
<dbReference type="EnsemblMetazoa" id="ACUA023597-RA">
    <property type="protein sequence ID" value="ACUA023597-PA"/>
    <property type="gene ID" value="ACUA023597"/>
</dbReference>
<dbReference type="EMBL" id="AXCM01021747">
    <property type="status" value="NOT_ANNOTATED_CDS"/>
    <property type="molecule type" value="Genomic_DNA"/>
</dbReference>
<reference evidence="2" key="2">
    <citation type="submission" date="2020-05" db="UniProtKB">
        <authorList>
            <consortium name="EnsemblMetazoa"/>
        </authorList>
    </citation>
    <scope>IDENTIFICATION</scope>
    <source>
        <strain evidence="2">A-37</strain>
    </source>
</reference>
<accession>A0A182MQ46</accession>
<feature type="compositionally biased region" description="Polar residues" evidence="1">
    <location>
        <begin position="262"/>
        <end position="278"/>
    </location>
</feature>
<keyword evidence="3" id="KW-1185">Reference proteome</keyword>
<reference evidence="3" key="1">
    <citation type="submission" date="2013-09" db="EMBL/GenBank/DDBJ databases">
        <title>The Genome Sequence of Anopheles culicifacies species A.</title>
        <authorList>
            <consortium name="The Broad Institute Genomics Platform"/>
            <person name="Neafsey D.E."/>
            <person name="Besansky N."/>
            <person name="Howell P."/>
            <person name="Walton C."/>
            <person name="Young S.K."/>
            <person name="Zeng Q."/>
            <person name="Gargeya S."/>
            <person name="Fitzgerald M."/>
            <person name="Haas B."/>
            <person name="Abouelleil A."/>
            <person name="Allen A.W."/>
            <person name="Alvarado L."/>
            <person name="Arachchi H.M."/>
            <person name="Berlin A.M."/>
            <person name="Chapman S.B."/>
            <person name="Gainer-Dewar J."/>
            <person name="Goldberg J."/>
            <person name="Griggs A."/>
            <person name="Gujja S."/>
            <person name="Hansen M."/>
            <person name="Howarth C."/>
            <person name="Imamovic A."/>
            <person name="Ireland A."/>
            <person name="Larimer J."/>
            <person name="McCowan C."/>
            <person name="Murphy C."/>
            <person name="Pearson M."/>
            <person name="Poon T.W."/>
            <person name="Priest M."/>
            <person name="Roberts A."/>
            <person name="Saif S."/>
            <person name="Shea T."/>
            <person name="Sisk P."/>
            <person name="Sykes S."/>
            <person name="Wortman J."/>
            <person name="Nusbaum C."/>
            <person name="Birren B."/>
        </authorList>
    </citation>
    <scope>NUCLEOTIDE SEQUENCE [LARGE SCALE GENOMIC DNA]</scope>
    <source>
        <strain evidence="3">A-37</strain>
    </source>
</reference>
<evidence type="ECO:0000256" key="1">
    <source>
        <dbReference type="SAM" id="MobiDB-lite"/>
    </source>
</evidence>
<evidence type="ECO:0000313" key="3">
    <source>
        <dbReference type="Proteomes" id="UP000075883"/>
    </source>
</evidence>
<dbReference type="VEuPathDB" id="VectorBase:ACUA023597"/>
<dbReference type="AlphaFoldDB" id="A0A182MQ46"/>
<feature type="region of interest" description="Disordered" evidence="1">
    <location>
        <begin position="166"/>
        <end position="200"/>
    </location>
</feature>
<evidence type="ECO:0000313" key="2">
    <source>
        <dbReference type="EnsemblMetazoa" id="ACUA023597-PA"/>
    </source>
</evidence>
<sequence length="278" mass="29673">MLYNGDTGAGAESCAGAPRKALSADGTAYPVPIVLEDGATEMRLHELPPYITEHQVQAALAEYGEVLSVVEMVYGEKSKVPGVKTGIRFAKIIKKKLTIQTGPTITVAGEWTTVTYSGQNPYCRYCLMPEHAQKAASYAGVTKAAPTPTQAEPGIERASAHSVHAFKAPRVPSPTPSSSKPDPDAKGKHKNDDETVSDASNASILSWKLRAERAEKALSYSGANHEIATTPVIPPAGPSNRGRNQRTPEYDAEGQKRPKSDFTVQVTESQNVDSCNAP</sequence>
<protein>
    <submittedName>
        <fullName evidence="2">Uncharacterized protein</fullName>
    </submittedName>
</protein>
<feature type="compositionally biased region" description="Basic and acidic residues" evidence="1">
    <location>
        <begin position="246"/>
        <end position="260"/>
    </location>
</feature>
<feature type="region of interest" description="Disordered" evidence="1">
    <location>
        <begin position="222"/>
        <end position="278"/>
    </location>
</feature>
<feature type="compositionally biased region" description="Basic and acidic residues" evidence="1">
    <location>
        <begin position="181"/>
        <end position="193"/>
    </location>
</feature>
<name>A0A182MQ46_9DIPT</name>
<organism evidence="2 3">
    <name type="scientific">Anopheles culicifacies</name>
    <dbReference type="NCBI Taxonomy" id="139723"/>
    <lineage>
        <taxon>Eukaryota</taxon>
        <taxon>Metazoa</taxon>
        <taxon>Ecdysozoa</taxon>
        <taxon>Arthropoda</taxon>
        <taxon>Hexapoda</taxon>
        <taxon>Insecta</taxon>
        <taxon>Pterygota</taxon>
        <taxon>Neoptera</taxon>
        <taxon>Endopterygota</taxon>
        <taxon>Diptera</taxon>
        <taxon>Nematocera</taxon>
        <taxon>Culicoidea</taxon>
        <taxon>Culicidae</taxon>
        <taxon>Anophelinae</taxon>
        <taxon>Anopheles</taxon>
        <taxon>culicifacies species complex</taxon>
    </lineage>
</organism>